<protein>
    <recommendedName>
        <fullName evidence="1">SAC3/GANP/THP3 conserved domain-containing protein</fullName>
    </recommendedName>
</protein>
<reference evidence="2" key="1">
    <citation type="journal article" date="2020" name="Microb. Genom.">
        <title>Genetic diversity of clinical and environmental Mucorales isolates obtained from an investigation of mucormycosis cases among solid organ transplant recipients.</title>
        <authorList>
            <person name="Nguyen M.H."/>
            <person name="Kaul D."/>
            <person name="Muto C."/>
            <person name="Cheng S.J."/>
            <person name="Richter R.A."/>
            <person name="Bruno V.M."/>
            <person name="Liu G."/>
            <person name="Beyhan S."/>
            <person name="Sundermann A.J."/>
            <person name="Mounaud S."/>
            <person name="Pasculle A.W."/>
            <person name="Nierman W.C."/>
            <person name="Driscoll E."/>
            <person name="Cumbie R."/>
            <person name="Clancy C.J."/>
            <person name="Dupont C.L."/>
        </authorList>
    </citation>
    <scope>NUCLEOTIDE SEQUENCE</scope>
    <source>
        <strain evidence="2">GL16</strain>
    </source>
</reference>
<dbReference type="Proteomes" id="UP000717996">
    <property type="component" value="Unassembled WGS sequence"/>
</dbReference>
<evidence type="ECO:0000313" key="3">
    <source>
        <dbReference type="Proteomes" id="UP000717996"/>
    </source>
</evidence>
<evidence type="ECO:0000313" key="2">
    <source>
        <dbReference type="EMBL" id="KAG1540622.1"/>
    </source>
</evidence>
<dbReference type="Pfam" id="PF03399">
    <property type="entry name" value="SAC3_GANP"/>
    <property type="match status" value="1"/>
</dbReference>
<dbReference type="AlphaFoldDB" id="A0A9P6Y722"/>
<dbReference type="Gene3D" id="1.25.40.990">
    <property type="match status" value="1"/>
</dbReference>
<dbReference type="GO" id="GO:0005737">
    <property type="term" value="C:cytoplasm"/>
    <property type="evidence" value="ECO:0007669"/>
    <property type="project" value="TreeGrafter"/>
</dbReference>
<sequence>MAIFQVTVVLVEVASILKIEDIRTFLNPAKGLYSHKARTKYRTEAKCKTRTKHKQLQLQTEQLALVPLPKVKYMHRMAMDENDNLNRSKAVKAYRRSAAGNYQPLSADVRSPEALISTLDYMVEVVMSTCPLEKCHAFIRDRTRSILQYFTLQNIRDVTAVKVYERIARFHILCLHEMCGLDESKFSEQQEAEQLRKVLLSLMEFYEDLRGQGIETPNEAEFRAYDIITHIRDKDVARQIYSQSAHIFKHPHVKQALKFHAMAQQNDEIEETSSRCNKEEKAFGSQNNYASFFKLVADPHTSFLMACLLETHSPEVRKGALKSMSVGYMARTAGVEAEYVRKVLCYDSLGQCLKEAKHYGIRMDISSKEPTLLFGLKHYESRARVFLELSSYPAQRKSVFLVDAKKDGKTFSEIINGYKAIDEQSAPITHTAVYTQHKTSINESEAQHKSAAKALETQLKRDLLMKRAQDADEKSSRC</sequence>
<gene>
    <name evidence="2" type="ORF">G6F51_008411</name>
</gene>
<evidence type="ECO:0000259" key="1">
    <source>
        <dbReference type="Pfam" id="PF03399"/>
    </source>
</evidence>
<accession>A0A9P6Y722</accession>
<dbReference type="EMBL" id="JAANIT010001376">
    <property type="protein sequence ID" value="KAG1540622.1"/>
    <property type="molecule type" value="Genomic_DNA"/>
</dbReference>
<name>A0A9P6Y722_RHIOR</name>
<organism evidence="2 3">
    <name type="scientific">Rhizopus oryzae</name>
    <name type="common">Mucormycosis agent</name>
    <name type="synonym">Rhizopus arrhizus var. delemar</name>
    <dbReference type="NCBI Taxonomy" id="64495"/>
    <lineage>
        <taxon>Eukaryota</taxon>
        <taxon>Fungi</taxon>
        <taxon>Fungi incertae sedis</taxon>
        <taxon>Mucoromycota</taxon>
        <taxon>Mucoromycotina</taxon>
        <taxon>Mucoromycetes</taxon>
        <taxon>Mucorales</taxon>
        <taxon>Mucorineae</taxon>
        <taxon>Rhizopodaceae</taxon>
        <taxon>Rhizopus</taxon>
    </lineage>
</organism>
<dbReference type="InterPro" id="IPR005062">
    <property type="entry name" value="SAC3/GANP/THP3_conserved"/>
</dbReference>
<proteinExistence type="predicted"/>
<dbReference type="PANTHER" id="PTHR12436:SF3">
    <property type="entry name" value="GERMINAL-CENTER ASSOCIATED NUCLEAR PROTEIN"/>
    <property type="match status" value="1"/>
</dbReference>
<dbReference type="InterPro" id="IPR045107">
    <property type="entry name" value="SAC3/GANP/THP3"/>
</dbReference>
<dbReference type="GO" id="GO:0006406">
    <property type="term" value="P:mRNA export from nucleus"/>
    <property type="evidence" value="ECO:0007669"/>
    <property type="project" value="TreeGrafter"/>
</dbReference>
<feature type="domain" description="SAC3/GANP/THP3 conserved" evidence="1">
    <location>
        <begin position="80"/>
        <end position="363"/>
    </location>
</feature>
<dbReference type="GO" id="GO:0070390">
    <property type="term" value="C:transcription export complex 2"/>
    <property type="evidence" value="ECO:0007669"/>
    <property type="project" value="TreeGrafter"/>
</dbReference>
<dbReference type="OrthoDB" id="264795at2759"/>
<comment type="caution">
    <text evidence="2">The sequence shown here is derived from an EMBL/GenBank/DDBJ whole genome shotgun (WGS) entry which is preliminary data.</text>
</comment>
<dbReference type="PANTHER" id="PTHR12436">
    <property type="entry name" value="80 KDA MCM3-ASSOCIATED PROTEIN"/>
    <property type="match status" value="1"/>
</dbReference>